<dbReference type="Proteomes" id="UP001139353">
    <property type="component" value="Unassembled WGS sequence"/>
</dbReference>
<dbReference type="PANTHER" id="PTHR19328">
    <property type="entry name" value="HEDGEHOG-INTERACTING PROTEIN"/>
    <property type="match status" value="1"/>
</dbReference>
<dbReference type="Gene3D" id="2.120.10.30">
    <property type="entry name" value="TolB, C-terminal domain"/>
    <property type="match status" value="1"/>
</dbReference>
<organism evidence="4 5">
    <name type="scientific">Scleromatobacter humisilvae</name>
    <dbReference type="NCBI Taxonomy" id="2897159"/>
    <lineage>
        <taxon>Bacteria</taxon>
        <taxon>Pseudomonadati</taxon>
        <taxon>Pseudomonadota</taxon>
        <taxon>Betaproteobacteria</taxon>
        <taxon>Burkholderiales</taxon>
        <taxon>Sphaerotilaceae</taxon>
        <taxon>Scleromatobacter</taxon>
    </lineage>
</organism>
<dbReference type="InterPro" id="IPR011042">
    <property type="entry name" value="6-blade_b-propeller_TolB-like"/>
</dbReference>
<feature type="signal peptide" evidence="2">
    <location>
        <begin position="1"/>
        <end position="24"/>
    </location>
</feature>
<dbReference type="RefSeq" id="WP_275681205.1">
    <property type="nucleotide sequence ID" value="NZ_JAJLJH010000001.1"/>
</dbReference>
<evidence type="ECO:0000313" key="5">
    <source>
        <dbReference type="Proteomes" id="UP001139353"/>
    </source>
</evidence>
<dbReference type="PANTHER" id="PTHR19328:SF53">
    <property type="entry name" value="MEMBRANE PROTEIN"/>
    <property type="match status" value="1"/>
</dbReference>
<feature type="region of interest" description="Disordered" evidence="1">
    <location>
        <begin position="177"/>
        <end position="201"/>
    </location>
</feature>
<feature type="chain" id="PRO_5040836469" evidence="2">
    <location>
        <begin position="25"/>
        <end position="406"/>
    </location>
</feature>
<keyword evidence="2" id="KW-0732">Signal</keyword>
<dbReference type="SUPFAM" id="SSF50952">
    <property type="entry name" value="Soluble quinoprotein glucose dehydrogenase"/>
    <property type="match status" value="1"/>
</dbReference>
<name>A0A9X1YGB8_9BURK</name>
<dbReference type="InterPro" id="IPR011041">
    <property type="entry name" value="Quinoprot_gluc/sorb_DH_b-prop"/>
</dbReference>
<dbReference type="EMBL" id="JAJLJH010000001">
    <property type="protein sequence ID" value="MCK9685197.1"/>
    <property type="molecule type" value="Genomic_DNA"/>
</dbReference>
<evidence type="ECO:0000256" key="1">
    <source>
        <dbReference type="SAM" id="MobiDB-lite"/>
    </source>
</evidence>
<dbReference type="InterPro" id="IPR012938">
    <property type="entry name" value="Glc/Sorbosone_DH"/>
</dbReference>
<keyword evidence="5" id="KW-1185">Reference proteome</keyword>
<sequence length="406" mass="42844">MRLRALFRSPLLSLLLLAPPWAGAATGKVYATAGDCDGFPAVSLTTADGLCVGLVAEGLGHARGVAVIDDDVFVVDMVAWESRKGRLLKLSKGGRHAPEVVLHDLWQPNAVVRGPGRTLYVGITGQVLQVDPYAADPAKGARMIVDGLPTTGRHPVPSLAVGADGALFVNVGSSSDNCHAGGKAPDPKAACPETQENPPRGSVLRFPARAATWHANEQPPYARGLRNSMAMAVLANGRLAVAVNSRDGINHADPTLPDAELPHDLLVVLQQGGDYGWPYCYDQRVPSPEYRGFDCAAKLAPDMLLPAHAAPLGMLLYKGDKLPGLAGKLVVGYHGYRATGHRIVAVGLDKDQRPTGAPTELVTGWEQRDGSHPQGSPVGLVEMSDGSVLIAEDHSGALLRLSRNKR</sequence>
<feature type="domain" description="Glucose/Sorbosone dehydrogenase" evidence="3">
    <location>
        <begin position="144"/>
        <end position="352"/>
    </location>
</feature>
<proteinExistence type="predicted"/>
<gene>
    <name evidence="4" type="ORF">LPC04_05665</name>
</gene>
<evidence type="ECO:0000259" key="3">
    <source>
        <dbReference type="Pfam" id="PF07995"/>
    </source>
</evidence>
<dbReference type="Pfam" id="PF07995">
    <property type="entry name" value="GSDH"/>
    <property type="match status" value="1"/>
</dbReference>
<dbReference type="AlphaFoldDB" id="A0A9X1YGB8"/>
<protein>
    <submittedName>
        <fullName evidence="4">PQQ-dependent sugar dehydrogenase</fullName>
    </submittedName>
</protein>
<accession>A0A9X1YGB8</accession>
<evidence type="ECO:0000256" key="2">
    <source>
        <dbReference type="SAM" id="SignalP"/>
    </source>
</evidence>
<comment type="caution">
    <text evidence="4">The sequence shown here is derived from an EMBL/GenBank/DDBJ whole genome shotgun (WGS) entry which is preliminary data.</text>
</comment>
<evidence type="ECO:0000313" key="4">
    <source>
        <dbReference type="EMBL" id="MCK9685197.1"/>
    </source>
</evidence>
<reference evidence="4" key="1">
    <citation type="submission" date="2021-11" db="EMBL/GenBank/DDBJ databases">
        <title>BS-T2-15 a new species belonging to the Comamonadaceae family isolated from the soil of a French oak forest.</title>
        <authorList>
            <person name="Mieszkin S."/>
            <person name="Alain K."/>
        </authorList>
    </citation>
    <scope>NUCLEOTIDE SEQUENCE</scope>
    <source>
        <strain evidence="4">BS-T2-15</strain>
    </source>
</reference>